<dbReference type="GO" id="GO:0008360">
    <property type="term" value="P:regulation of cell shape"/>
    <property type="evidence" value="ECO:0007669"/>
    <property type="project" value="UniProtKB-UniRule"/>
</dbReference>
<evidence type="ECO:0000256" key="10">
    <source>
        <dbReference type="SAM" id="SignalP"/>
    </source>
</evidence>
<dbReference type="Proteomes" id="UP000433101">
    <property type="component" value="Unassembled WGS sequence"/>
</dbReference>
<accession>A0A7X3S7U9</accession>
<dbReference type="Gene3D" id="2.40.440.10">
    <property type="entry name" value="L,D-transpeptidase catalytic domain-like"/>
    <property type="match status" value="1"/>
</dbReference>
<evidence type="ECO:0000259" key="11">
    <source>
        <dbReference type="PROSITE" id="PS52029"/>
    </source>
</evidence>
<keyword evidence="8 9" id="KW-0961">Cell wall biogenesis/degradation</keyword>
<dbReference type="PANTHER" id="PTHR30582:SF24">
    <property type="entry name" value="L,D-TRANSPEPTIDASE ERFK_SRFK-RELATED"/>
    <property type="match status" value="1"/>
</dbReference>
<dbReference type="InterPro" id="IPR050979">
    <property type="entry name" value="LD-transpeptidase"/>
</dbReference>
<comment type="pathway">
    <text evidence="1 9">Cell wall biogenesis; peptidoglycan biosynthesis.</text>
</comment>
<comment type="similarity">
    <text evidence="2">Belongs to the YkuD family.</text>
</comment>
<keyword evidence="10" id="KW-0732">Signal</keyword>
<dbReference type="GO" id="GO:0016757">
    <property type="term" value="F:glycosyltransferase activity"/>
    <property type="evidence" value="ECO:0007669"/>
    <property type="project" value="UniProtKB-KW"/>
</dbReference>
<dbReference type="PROSITE" id="PS52029">
    <property type="entry name" value="LD_TPASE"/>
    <property type="match status" value="1"/>
</dbReference>
<evidence type="ECO:0000256" key="3">
    <source>
        <dbReference type="ARBA" id="ARBA00022676"/>
    </source>
</evidence>
<keyword evidence="3" id="KW-0328">Glycosyltransferase</keyword>
<keyword evidence="4" id="KW-0808">Transferase</keyword>
<organism evidence="12 13">
    <name type="scientific">Stappia sediminis</name>
    <dbReference type="NCBI Taxonomy" id="2692190"/>
    <lineage>
        <taxon>Bacteria</taxon>
        <taxon>Pseudomonadati</taxon>
        <taxon>Pseudomonadota</taxon>
        <taxon>Alphaproteobacteria</taxon>
        <taxon>Hyphomicrobiales</taxon>
        <taxon>Stappiaceae</taxon>
        <taxon>Stappia</taxon>
    </lineage>
</organism>
<dbReference type="SUPFAM" id="SSF141523">
    <property type="entry name" value="L,D-transpeptidase catalytic domain-like"/>
    <property type="match status" value="1"/>
</dbReference>
<dbReference type="InterPro" id="IPR038063">
    <property type="entry name" value="Transpep_catalytic_dom"/>
</dbReference>
<keyword evidence="7 9" id="KW-0573">Peptidoglycan synthesis</keyword>
<evidence type="ECO:0000256" key="6">
    <source>
        <dbReference type="ARBA" id="ARBA00022960"/>
    </source>
</evidence>
<evidence type="ECO:0000256" key="7">
    <source>
        <dbReference type="ARBA" id="ARBA00022984"/>
    </source>
</evidence>
<evidence type="ECO:0000256" key="2">
    <source>
        <dbReference type="ARBA" id="ARBA00005992"/>
    </source>
</evidence>
<sequence>MRGIRLFVSALLAFAVFGGAASAQNAATGFFDSATKKWVSYRLTPEAAGAIARSKYKRSVVRYRTGEKPGTIIVDTGERRLYYVLAKGKAVRYGIGVGREGFTWSGTEKITRKAKWPGWTPPPEMIRREAKKGRKLPGYVPGGPKNPLGARALYLGGTDYRIHGTNEDWSIGRAVSSGCIRMLNEDVEDLYERVGIGAKVVVL</sequence>
<dbReference type="InterPro" id="IPR005490">
    <property type="entry name" value="LD_TPept_cat_dom"/>
</dbReference>
<proteinExistence type="inferred from homology"/>
<dbReference type="EMBL" id="WUMV01000003">
    <property type="protein sequence ID" value="MXN65176.1"/>
    <property type="molecule type" value="Genomic_DNA"/>
</dbReference>
<evidence type="ECO:0000313" key="12">
    <source>
        <dbReference type="EMBL" id="MXN65176.1"/>
    </source>
</evidence>
<dbReference type="RefSeq" id="WP_160775386.1">
    <property type="nucleotide sequence ID" value="NZ_WUMV01000003.1"/>
</dbReference>
<feature type="domain" description="L,D-TPase catalytic" evidence="11">
    <location>
        <begin position="70"/>
        <end position="203"/>
    </location>
</feature>
<gene>
    <name evidence="12" type="ORF">GR183_09670</name>
</gene>
<dbReference type="GO" id="GO:0005576">
    <property type="term" value="C:extracellular region"/>
    <property type="evidence" value="ECO:0007669"/>
    <property type="project" value="TreeGrafter"/>
</dbReference>
<evidence type="ECO:0000256" key="5">
    <source>
        <dbReference type="ARBA" id="ARBA00022801"/>
    </source>
</evidence>
<keyword evidence="13" id="KW-1185">Reference proteome</keyword>
<dbReference type="AlphaFoldDB" id="A0A7X3S7U9"/>
<evidence type="ECO:0000256" key="1">
    <source>
        <dbReference type="ARBA" id="ARBA00004752"/>
    </source>
</evidence>
<feature type="signal peptide" evidence="10">
    <location>
        <begin position="1"/>
        <end position="23"/>
    </location>
</feature>
<evidence type="ECO:0000313" key="13">
    <source>
        <dbReference type="Proteomes" id="UP000433101"/>
    </source>
</evidence>
<dbReference type="Pfam" id="PF03734">
    <property type="entry name" value="YkuD"/>
    <property type="match status" value="1"/>
</dbReference>
<feature type="active site" description="Nucleophile" evidence="9">
    <location>
        <position position="179"/>
    </location>
</feature>
<dbReference type="UniPathway" id="UPA00219"/>
<protein>
    <submittedName>
        <fullName evidence="12">L,D-transpeptidase family protein</fullName>
    </submittedName>
</protein>
<dbReference type="GO" id="GO:0071972">
    <property type="term" value="F:peptidoglycan L,D-transpeptidase activity"/>
    <property type="evidence" value="ECO:0007669"/>
    <property type="project" value="TreeGrafter"/>
</dbReference>
<keyword evidence="6 9" id="KW-0133">Cell shape</keyword>
<evidence type="ECO:0000256" key="9">
    <source>
        <dbReference type="PROSITE-ProRule" id="PRU01373"/>
    </source>
</evidence>
<evidence type="ECO:0000256" key="4">
    <source>
        <dbReference type="ARBA" id="ARBA00022679"/>
    </source>
</evidence>
<reference evidence="12 13" key="1">
    <citation type="submission" date="2019-12" db="EMBL/GenBank/DDBJ databases">
        <authorList>
            <person name="Li M."/>
        </authorList>
    </citation>
    <scope>NUCLEOTIDE SEQUENCE [LARGE SCALE GENOMIC DNA]</scope>
    <source>
        <strain evidence="12 13">GBMRC 2046</strain>
    </source>
</reference>
<dbReference type="FunFam" id="2.40.440.10:FF:000002">
    <property type="entry name" value="L,D-transpeptidase ErfK/SrfK"/>
    <property type="match status" value="1"/>
</dbReference>
<dbReference type="GO" id="GO:0071555">
    <property type="term" value="P:cell wall organization"/>
    <property type="evidence" value="ECO:0007669"/>
    <property type="project" value="UniProtKB-UniRule"/>
</dbReference>
<dbReference type="GO" id="GO:0018104">
    <property type="term" value="P:peptidoglycan-protein cross-linking"/>
    <property type="evidence" value="ECO:0007669"/>
    <property type="project" value="TreeGrafter"/>
</dbReference>
<feature type="active site" description="Proton donor/acceptor" evidence="9">
    <location>
        <position position="163"/>
    </location>
</feature>
<comment type="caution">
    <text evidence="12">The sequence shown here is derived from an EMBL/GenBank/DDBJ whole genome shotgun (WGS) entry which is preliminary data.</text>
</comment>
<dbReference type="CDD" id="cd16913">
    <property type="entry name" value="YkuD_like"/>
    <property type="match status" value="1"/>
</dbReference>
<keyword evidence="5" id="KW-0378">Hydrolase</keyword>
<dbReference type="PANTHER" id="PTHR30582">
    <property type="entry name" value="L,D-TRANSPEPTIDASE"/>
    <property type="match status" value="1"/>
</dbReference>
<evidence type="ECO:0000256" key="8">
    <source>
        <dbReference type="ARBA" id="ARBA00023316"/>
    </source>
</evidence>
<feature type="chain" id="PRO_5030809678" evidence="10">
    <location>
        <begin position="24"/>
        <end position="203"/>
    </location>
</feature>
<name>A0A7X3S7U9_9HYPH</name>